<evidence type="ECO:0000313" key="2">
    <source>
        <dbReference type="EMBL" id="CAG7718841.1"/>
    </source>
</evidence>
<feature type="region of interest" description="Disordered" evidence="1">
    <location>
        <begin position="1"/>
        <end position="25"/>
    </location>
</feature>
<proteinExistence type="predicted"/>
<dbReference type="Proteomes" id="UP000708208">
    <property type="component" value="Unassembled WGS sequence"/>
</dbReference>
<comment type="caution">
    <text evidence="2">The sequence shown here is derived from an EMBL/GenBank/DDBJ whole genome shotgun (WGS) entry which is preliminary data.</text>
</comment>
<keyword evidence="3" id="KW-1185">Reference proteome</keyword>
<feature type="compositionally biased region" description="Basic and acidic residues" evidence="1">
    <location>
        <begin position="173"/>
        <end position="203"/>
    </location>
</feature>
<name>A0A8J2JFT2_9HEXA</name>
<dbReference type="EMBL" id="CAJVCH010056343">
    <property type="protein sequence ID" value="CAG7718841.1"/>
    <property type="molecule type" value="Genomic_DNA"/>
</dbReference>
<gene>
    <name evidence="2" type="ORF">AFUS01_LOCUS8207</name>
</gene>
<evidence type="ECO:0000256" key="1">
    <source>
        <dbReference type="SAM" id="MobiDB-lite"/>
    </source>
</evidence>
<evidence type="ECO:0000313" key="3">
    <source>
        <dbReference type="Proteomes" id="UP000708208"/>
    </source>
</evidence>
<protein>
    <submittedName>
        <fullName evidence="2">Uncharacterized protein</fullName>
    </submittedName>
</protein>
<accession>A0A8J2JFT2</accession>
<dbReference type="AlphaFoldDB" id="A0A8J2JFT2"/>
<feature type="region of interest" description="Disordered" evidence="1">
    <location>
        <begin position="68"/>
        <end position="94"/>
    </location>
</feature>
<feature type="region of interest" description="Disordered" evidence="1">
    <location>
        <begin position="161"/>
        <end position="213"/>
    </location>
</feature>
<organism evidence="2 3">
    <name type="scientific">Allacma fusca</name>
    <dbReference type="NCBI Taxonomy" id="39272"/>
    <lineage>
        <taxon>Eukaryota</taxon>
        <taxon>Metazoa</taxon>
        <taxon>Ecdysozoa</taxon>
        <taxon>Arthropoda</taxon>
        <taxon>Hexapoda</taxon>
        <taxon>Collembola</taxon>
        <taxon>Symphypleona</taxon>
        <taxon>Sminthuridae</taxon>
        <taxon>Allacma</taxon>
    </lineage>
</organism>
<reference evidence="2" key="1">
    <citation type="submission" date="2021-06" db="EMBL/GenBank/DDBJ databases">
        <authorList>
            <person name="Hodson N. C."/>
            <person name="Mongue J. A."/>
            <person name="Jaron S. K."/>
        </authorList>
    </citation>
    <scope>NUCLEOTIDE SEQUENCE</scope>
</reference>
<sequence length="213" mass="24005">MDCRSGLPSRPRNGGRGRALGGKANNSSSYAFVLSTPQTSRIRAYDLLNDSSSDEVLPCGTTATPAFKGKYTDESFGPDDWEPNRSSRQTVEPQDMPELETVALEAHIYNQWVTCELRNVIYVLRANLFSEDKVEVLKGISAFKEAVNSNFNHIRDLQTNLNKAGKGQTPKLSQKDEGKVHGDKPRHFWHHYKTDHGENDHPENPQTVEKRKH</sequence>